<dbReference type="Proteomes" id="UP000011083">
    <property type="component" value="Unassembled WGS sequence"/>
</dbReference>
<dbReference type="KEGG" id="acan:ACA1_110880"/>
<dbReference type="PANTHER" id="PTHR10283">
    <property type="entry name" value="SOLUTE CARRIER FAMILY 13 MEMBER"/>
    <property type="match status" value="1"/>
</dbReference>
<dbReference type="GO" id="GO:0005310">
    <property type="term" value="F:dicarboxylic acid transmembrane transporter activity"/>
    <property type="evidence" value="ECO:0007669"/>
    <property type="project" value="UniProtKB-ARBA"/>
</dbReference>
<evidence type="ECO:0000313" key="8">
    <source>
        <dbReference type="Proteomes" id="UP000011083"/>
    </source>
</evidence>
<dbReference type="OMA" id="LMGIWWM"/>
<evidence type="ECO:0000256" key="4">
    <source>
        <dbReference type="ARBA" id="ARBA00023136"/>
    </source>
</evidence>
<feature type="transmembrane region" description="Helical" evidence="6">
    <location>
        <begin position="36"/>
        <end position="57"/>
    </location>
</feature>
<feature type="transmembrane region" description="Helical" evidence="6">
    <location>
        <begin position="325"/>
        <end position="347"/>
    </location>
</feature>
<dbReference type="GO" id="GO:0015556">
    <property type="term" value="F:C4-dicarboxylate transmembrane transporter activity"/>
    <property type="evidence" value="ECO:0007669"/>
    <property type="project" value="UniProtKB-ARBA"/>
</dbReference>
<dbReference type="PANTHER" id="PTHR10283:SF82">
    <property type="entry name" value="SOLUTE CARRIER FAMILY 13 MEMBER 2"/>
    <property type="match status" value="1"/>
</dbReference>
<dbReference type="OrthoDB" id="6493944at2759"/>
<dbReference type="VEuPathDB" id="AmoebaDB:ACA1_110880"/>
<dbReference type="AlphaFoldDB" id="L8H9Z5"/>
<dbReference type="Pfam" id="PF00939">
    <property type="entry name" value="Na_sulph_symp"/>
    <property type="match status" value="1"/>
</dbReference>
<keyword evidence="8" id="KW-1185">Reference proteome</keyword>
<evidence type="ECO:0000313" key="7">
    <source>
        <dbReference type="EMBL" id="ELR21246.1"/>
    </source>
</evidence>
<reference evidence="7 8" key="1">
    <citation type="journal article" date="2013" name="Genome Biol.">
        <title>Genome of Acanthamoeba castellanii highlights extensive lateral gene transfer and early evolution of tyrosine kinase signaling.</title>
        <authorList>
            <person name="Clarke M."/>
            <person name="Lohan A.J."/>
            <person name="Liu B."/>
            <person name="Lagkouvardos I."/>
            <person name="Roy S."/>
            <person name="Zafar N."/>
            <person name="Bertelli C."/>
            <person name="Schilde C."/>
            <person name="Kianianmomeni A."/>
            <person name="Burglin T.R."/>
            <person name="Frech C."/>
            <person name="Turcotte B."/>
            <person name="Kopec K.O."/>
            <person name="Synnott J.M."/>
            <person name="Choo C."/>
            <person name="Paponov I."/>
            <person name="Finkler A."/>
            <person name="Soon Heng Tan C."/>
            <person name="Hutchins A.P."/>
            <person name="Weinmeier T."/>
            <person name="Rattei T."/>
            <person name="Chu J.S."/>
            <person name="Gimenez G."/>
            <person name="Irimia M."/>
            <person name="Rigden D.J."/>
            <person name="Fitzpatrick D.A."/>
            <person name="Lorenzo-Morales J."/>
            <person name="Bateman A."/>
            <person name="Chiu C.H."/>
            <person name="Tang P."/>
            <person name="Hegemann P."/>
            <person name="Fromm H."/>
            <person name="Raoult D."/>
            <person name="Greub G."/>
            <person name="Miranda-Saavedra D."/>
            <person name="Chen N."/>
            <person name="Nash P."/>
            <person name="Ginger M.L."/>
            <person name="Horn M."/>
            <person name="Schaap P."/>
            <person name="Caler L."/>
            <person name="Loftus B."/>
        </authorList>
    </citation>
    <scope>NUCLEOTIDE SEQUENCE [LARGE SCALE GENOMIC DNA]</scope>
    <source>
        <strain evidence="7 8">Neff</strain>
    </source>
</reference>
<keyword evidence="3 6" id="KW-1133">Transmembrane helix</keyword>
<comment type="subcellular location">
    <subcellularLocation>
        <location evidence="1">Membrane</location>
        <topology evidence="1">Multi-pass membrane protein</topology>
    </subcellularLocation>
</comment>
<feature type="transmembrane region" description="Helical" evidence="6">
    <location>
        <begin position="535"/>
        <end position="555"/>
    </location>
</feature>
<accession>L8H9Z5</accession>
<evidence type="ECO:0000256" key="6">
    <source>
        <dbReference type="SAM" id="Phobius"/>
    </source>
</evidence>
<keyword evidence="4 6" id="KW-0472">Membrane</keyword>
<dbReference type="GeneID" id="14922133"/>
<dbReference type="RefSeq" id="XP_004345372.1">
    <property type="nucleotide sequence ID" value="XM_004345322.1"/>
</dbReference>
<dbReference type="CDD" id="cd01115">
    <property type="entry name" value="SLC13_permease"/>
    <property type="match status" value="1"/>
</dbReference>
<feature type="region of interest" description="Disordered" evidence="5">
    <location>
        <begin position="229"/>
        <end position="264"/>
    </location>
</feature>
<feature type="transmembrane region" description="Helical" evidence="6">
    <location>
        <begin position="296"/>
        <end position="319"/>
    </location>
</feature>
<feature type="transmembrane region" description="Helical" evidence="6">
    <location>
        <begin position="473"/>
        <end position="490"/>
    </location>
</feature>
<organism evidence="7 8">
    <name type="scientific">Acanthamoeba castellanii (strain ATCC 30010 / Neff)</name>
    <dbReference type="NCBI Taxonomy" id="1257118"/>
    <lineage>
        <taxon>Eukaryota</taxon>
        <taxon>Amoebozoa</taxon>
        <taxon>Discosea</taxon>
        <taxon>Longamoebia</taxon>
        <taxon>Centramoebida</taxon>
        <taxon>Acanthamoebidae</taxon>
        <taxon>Acanthamoeba</taxon>
    </lineage>
</organism>
<protein>
    <submittedName>
        <fullName evidence="7">Sodiumdependent dicarboxylate transporter</fullName>
    </submittedName>
</protein>
<feature type="transmembrane region" description="Helical" evidence="6">
    <location>
        <begin position="446"/>
        <end position="466"/>
    </location>
</feature>
<dbReference type="GO" id="GO:0005886">
    <property type="term" value="C:plasma membrane"/>
    <property type="evidence" value="ECO:0007669"/>
    <property type="project" value="TreeGrafter"/>
</dbReference>
<evidence type="ECO:0000256" key="2">
    <source>
        <dbReference type="ARBA" id="ARBA00022692"/>
    </source>
</evidence>
<dbReference type="EMBL" id="KB007905">
    <property type="protein sequence ID" value="ELR21246.1"/>
    <property type="molecule type" value="Genomic_DNA"/>
</dbReference>
<evidence type="ECO:0000256" key="3">
    <source>
        <dbReference type="ARBA" id="ARBA00022989"/>
    </source>
</evidence>
<dbReference type="STRING" id="1257118.L8H9Z5"/>
<name>L8H9Z5_ACACF</name>
<feature type="transmembrane region" description="Helical" evidence="6">
    <location>
        <begin position="417"/>
        <end position="440"/>
    </location>
</feature>
<sequence>MSRAGRAPPAEYDGDDPSQQEDHTMRPPRWVLWWRAHAWVVRVAILVIASPPLWVELLGLHSPAFTGVMCRITFVILLMAGYWITEALPLAVTALLPLALFPVLGILSAEVVSTNYFNDTLFLLLGSFFVALAMEEWDLHRRIALKFILYLGEKPRVILGGAARPHLLGPSSRFMAMTAFLSMWLNNSATTSLMVPIALAILHQIKEATGESTQLLKRDNHTFYTLERNYTSSGERETSGDQLGNPASIVDYEDSSSDDGAGGPTGRLQHLIDSRYLDTPAQAKQRQQVIHTYTKGLLLGIAYSASIGGTATIIVGLLFPEMADVISFFNWMIFAFPLAAFFVAHYIKVDTRQLKEAYHRMGPMSFPQKVILVGISDLGIPGWQQLFSHPSNYISDGTDPARNILDWQQCSKLPWDVIILIGGGFALARGISSSGLSLYLAQKLQVLQQVPVFLMLFIICFFTVGITELTSNSATASMLLPILAVIAVSIEQNPLLLMIPATISCSYAFMLPVATPPNAIIFASQQLKVTDMARAGLLANLIGLVLLAVAAYFFIPPVFL</sequence>
<feature type="transmembrane region" description="Helical" evidence="6">
    <location>
        <begin position="116"/>
        <end position="134"/>
    </location>
</feature>
<keyword evidence="2 6" id="KW-0812">Transmembrane</keyword>
<evidence type="ECO:0000256" key="5">
    <source>
        <dbReference type="SAM" id="MobiDB-lite"/>
    </source>
</evidence>
<dbReference type="InterPro" id="IPR001898">
    <property type="entry name" value="SLC13A/DASS"/>
</dbReference>
<feature type="transmembrane region" description="Helical" evidence="6">
    <location>
        <begin position="496"/>
        <end position="514"/>
    </location>
</feature>
<feature type="region of interest" description="Disordered" evidence="5">
    <location>
        <begin position="1"/>
        <end position="23"/>
    </location>
</feature>
<proteinExistence type="predicted"/>
<evidence type="ECO:0000256" key="1">
    <source>
        <dbReference type="ARBA" id="ARBA00004141"/>
    </source>
</evidence>
<gene>
    <name evidence="7" type="ORF">ACA1_110880</name>
</gene>